<accession>A0AAW1Q7G2</accession>
<dbReference type="PANTHER" id="PTHR39319">
    <property type="entry name" value="SI:DKEY-256H2.1"/>
    <property type="match status" value="1"/>
</dbReference>
<evidence type="ECO:0000313" key="4">
    <source>
        <dbReference type="EMBL" id="KAK9816886.1"/>
    </source>
</evidence>
<proteinExistence type="predicted"/>
<sequence>MQARAALLGLAALMCLSVTDAHEGSGSTVGPVPVWRPAPGDPMPYDLHMLTLDGNWSLQAVPNPAQLPVLIMAYNPIDAFSRHMWRSQSSVRNFLQKSPPSTHFLFISYGLANDTTMMRSRLLEEMAALNFTQSAVQQQLARFHFSKLPMTGVSDYHANWIPYLMGHWKAPKKVIEAMGPGDWSLTSERLDPAYEWLPWPASPEPHPLVYIGDACSDLHPWDLSGTVALIVPKPGGQADLQCSYAELIANAQAANATAVLIAAPEGRDVDLMTCEGAECSIPLTTPASMIPHAAAAQLQDAYNQGVTSGQQVSVMFNTKQVAGSFAGVNQQGQLVEVGWEKDPTLMHLAWAAQWLEYEAELSANLTRPALVVPVFEEAIMQGDRGVAADITLPAKTILKQYDTLELDLKLSCPGSFDADCPIWDHVVQLFVCCEDPTGVAPPCDKCSATPWMAMQHEGEPEAEAWKASNLVQDALPGDACGRELGRWMTPFRRRIGRWLTDVTPLMPLLSSRQCRFRLQTAPWALPWQPSLRLRFSQTLTPPASGSGSAAGPLAPRPTATLPLFSGGTFDAGYNQRQAPIRFKTPWGLKRAVLSAVITGHGSDENQCAEFCSTSHHFIINGVEHFVNYTEAGTLLGCTEKVREGVEPNEHGTWQYGRNGWCDGQNVRPWLVDLTPNLIPPGGLPNVIEYRGLYQGQTPDPQQQAGYIMMQSNLVFYAEAPAQSGSSATV</sequence>
<dbReference type="Gene3D" id="3.50.30.30">
    <property type="match status" value="1"/>
</dbReference>
<dbReference type="InterPro" id="IPR014784">
    <property type="entry name" value="Cu2_ascorb_mOase-like_C"/>
</dbReference>
<evidence type="ECO:0000313" key="5">
    <source>
        <dbReference type="Proteomes" id="UP001489004"/>
    </source>
</evidence>
<keyword evidence="2" id="KW-0732">Signal</keyword>
<dbReference type="InterPro" id="IPR015196">
    <property type="entry name" value="PngaseF_N"/>
</dbReference>
<comment type="caution">
    <text evidence="4">The sequence shown here is derived from an EMBL/GenBank/DDBJ whole genome shotgun (WGS) entry which is preliminary data.</text>
</comment>
<dbReference type="InterPro" id="IPR008977">
    <property type="entry name" value="PHM/PNGase_F_dom_sf"/>
</dbReference>
<dbReference type="Pfam" id="PF09113">
    <property type="entry name" value="N-glycanase_C"/>
    <property type="match status" value="1"/>
</dbReference>
<dbReference type="GO" id="GO:0016715">
    <property type="term" value="F:oxidoreductase activity, acting on paired donors, with incorporation or reduction of molecular oxygen, reduced ascorbate as one donor, and incorporation of one atom of oxygen"/>
    <property type="evidence" value="ECO:0007669"/>
    <property type="project" value="InterPro"/>
</dbReference>
<evidence type="ECO:0000259" key="3">
    <source>
        <dbReference type="SMART" id="SM01290"/>
    </source>
</evidence>
<dbReference type="Pfam" id="PF09112">
    <property type="entry name" value="N-glycanase_N"/>
    <property type="match status" value="1"/>
</dbReference>
<gene>
    <name evidence="4" type="ORF">WJX72_006713</name>
</gene>
<protein>
    <recommendedName>
        <fullName evidence="3">Peptide-N-glycosidase F N-terminal domain-containing protein</fullName>
    </recommendedName>
</protein>
<feature type="chain" id="PRO_5043542185" description="Peptide-N-glycosidase F N-terminal domain-containing protein" evidence="2">
    <location>
        <begin position="22"/>
        <end position="729"/>
    </location>
</feature>
<dbReference type="InterPro" id="IPR053251">
    <property type="entry name" value="N-glycanase"/>
</dbReference>
<name>A0AAW1Q7G2_9CHLO</name>
<dbReference type="InterPro" id="IPR015197">
    <property type="entry name" value="PngaseF_C"/>
</dbReference>
<dbReference type="Proteomes" id="UP001489004">
    <property type="component" value="Unassembled WGS sequence"/>
</dbReference>
<feature type="domain" description="Peptide-N-glycosidase F N-terminal" evidence="3">
    <location>
        <begin position="371"/>
        <end position="535"/>
    </location>
</feature>
<dbReference type="Gene3D" id="2.60.120.230">
    <property type="match status" value="1"/>
</dbReference>
<dbReference type="EMBL" id="JALJOR010000005">
    <property type="protein sequence ID" value="KAK9816886.1"/>
    <property type="molecule type" value="Genomic_DNA"/>
</dbReference>
<dbReference type="SMART" id="SM01290">
    <property type="entry name" value="N-glycanase_N"/>
    <property type="match status" value="1"/>
</dbReference>
<evidence type="ECO:0000256" key="2">
    <source>
        <dbReference type="SAM" id="SignalP"/>
    </source>
</evidence>
<evidence type="ECO:0000256" key="1">
    <source>
        <dbReference type="ARBA" id="ARBA00023157"/>
    </source>
</evidence>
<keyword evidence="5" id="KW-1185">Reference proteome</keyword>
<dbReference type="PANTHER" id="PTHR39319:SF1">
    <property type="entry name" value="SI:DKEY-256H2.1"/>
    <property type="match status" value="1"/>
</dbReference>
<organism evidence="4 5">
    <name type="scientific">[Myrmecia] bisecta</name>
    <dbReference type="NCBI Taxonomy" id="41462"/>
    <lineage>
        <taxon>Eukaryota</taxon>
        <taxon>Viridiplantae</taxon>
        <taxon>Chlorophyta</taxon>
        <taxon>core chlorophytes</taxon>
        <taxon>Trebouxiophyceae</taxon>
        <taxon>Trebouxiales</taxon>
        <taxon>Trebouxiaceae</taxon>
        <taxon>Myrmecia</taxon>
    </lineage>
</organism>
<reference evidence="4 5" key="1">
    <citation type="journal article" date="2024" name="Nat. Commun.">
        <title>Phylogenomics reveals the evolutionary origins of lichenization in chlorophyte algae.</title>
        <authorList>
            <person name="Puginier C."/>
            <person name="Libourel C."/>
            <person name="Otte J."/>
            <person name="Skaloud P."/>
            <person name="Haon M."/>
            <person name="Grisel S."/>
            <person name="Petersen M."/>
            <person name="Berrin J.G."/>
            <person name="Delaux P.M."/>
            <person name="Dal Grande F."/>
            <person name="Keller J."/>
        </authorList>
    </citation>
    <scope>NUCLEOTIDE SEQUENCE [LARGE SCALE GENOMIC DNA]</scope>
    <source>
        <strain evidence="4 5">SAG 2043</strain>
    </source>
</reference>
<dbReference type="AlphaFoldDB" id="A0AAW1Q7G2"/>
<dbReference type="SUPFAM" id="SSF49742">
    <property type="entry name" value="PHM/PNGase F"/>
    <property type="match status" value="1"/>
</dbReference>
<keyword evidence="1" id="KW-1015">Disulfide bond</keyword>
<feature type="signal peptide" evidence="2">
    <location>
        <begin position="1"/>
        <end position="21"/>
    </location>
</feature>